<accession>A0A6S7C870</accession>
<dbReference type="EMBL" id="CADIKK010000035">
    <property type="protein sequence ID" value="CAB3803349.1"/>
    <property type="molecule type" value="Genomic_DNA"/>
</dbReference>
<name>A0A6S7C870_9BURK</name>
<organism evidence="1 2">
    <name type="scientific">Paraburkholderia ultramafica</name>
    <dbReference type="NCBI Taxonomy" id="1544867"/>
    <lineage>
        <taxon>Bacteria</taxon>
        <taxon>Pseudomonadati</taxon>
        <taxon>Pseudomonadota</taxon>
        <taxon>Betaproteobacteria</taxon>
        <taxon>Burkholderiales</taxon>
        <taxon>Burkholderiaceae</taxon>
        <taxon>Paraburkholderia</taxon>
    </lineage>
</organism>
<sequence length="61" mass="6178">MTAAAASSATDTRTSDQNGYAGRALLASVLGYAMDGFDLLILGFMLPAIAADPCFADGESC</sequence>
<evidence type="ECO:0000313" key="1">
    <source>
        <dbReference type="EMBL" id="CAB3803349.1"/>
    </source>
</evidence>
<gene>
    <name evidence="1" type="ORF">LMG28614_05792</name>
</gene>
<dbReference type="AlphaFoldDB" id="A0A6S7C870"/>
<protein>
    <recommendedName>
        <fullName evidence="3">MFS transporter</fullName>
    </recommendedName>
</protein>
<keyword evidence="2" id="KW-1185">Reference proteome</keyword>
<proteinExistence type="predicted"/>
<reference evidence="1 2" key="1">
    <citation type="submission" date="2020-04" db="EMBL/GenBank/DDBJ databases">
        <authorList>
            <person name="De Canck E."/>
        </authorList>
    </citation>
    <scope>NUCLEOTIDE SEQUENCE [LARGE SCALE GENOMIC DNA]</scope>
    <source>
        <strain evidence="1 2">LMG 28614</strain>
    </source>
</reference>
<dbReference type="Proteomes" id="UP000494365">
    <property type="component" value="Unassembled WGS sequence"/>
</dbReference>
<evidence type="ECO:0000313" key="2">
    <source>
        <dbReference type="Proteomes" id="UP000494365"/>
    </source>
</evidence>
<evidence type="ECO:0008006" key="3">
    <source>
        <dbReference type="Google" id="ProtNLM"/>
    </source>
</evidence>